<comment type="caution">
    <text evidence="3">The sequence shown here is derived from an EMBL/GenBank/DDBJ whole genome shotgun (WGS) entry which is preliminary data.</text>
</comment>
<dbReference type="Pfam" id="PF13751">
    <property type="entry name" value="DDE_Tnp_1_6"/>
    <property type="match status" value="1"/>
</dbReference>
<evidence type="ECO:0000313" key="4">
    <source>
        <dbReference type="Proteomes" id="UP001496720"/>
    </source>
</evidence>
<evidence type="ECO:0000313" key="3">
    <source>
        <dbReference type="EMBL" id="MER6169229.1"/>
    </source>
</evidence>
<organism evidence="3 4">
    <name type="scientific">Streptomyces violaceorubidus</name>
    <dbReference type="NCBI Taxonomy" id="284042"/>
    <lineage>
        <taxon>Bacteria</taxon>
        <taxon>Bacillati</taxon>
        <taxon>Actinomycetota</taxon>
        <taxon>Actinomycetes</taxon>
        <taxon>Kitasatosporales</taxon>
        <taxon>Streptomycetaceae</taxon>
        <taxon>Streptomyces</taxon>
    </lineage>
</organism>
<name>A0ABV1T6H6_9ACTN</name>
<evidence type="ECO:0000259" key="2">
    <source>
        <dbReference type="Pfam" id="PF13751"/>
    </source>
</evidence>
<dbReference type="RefSeq" id="WP_352150420.1">
    <property type="nucleotide sequence ID" value="NZ_JBEOZY010000060.1"/>
</dbReference>
<evidence type="ECO:0000256" key="1">
    <source>
        <dbReference type="SAM" id="MobiDB-lite"/>
    </source>
</evidence>
<feature type="region of interest" description="Disordered" evidence="1">
    <location>
        <begin position="18"/>
        <end position="56"/>
    </location>
</feature>
<keyword evidence="4" id="KW-1185">Reference proteome</keyword>
<dbReference type="Proteomes" id="UP001496720">
    <property type="component" value="Unassembled WGS sequence"/>
</dbReference>
<accession>A0ABV1T6H6</accession>
<protein>
    <submittedName>
        <fullName evidence="3">Transposase</fullName>
    </submittedName>
</protein>
<gene>
    <name evidence="3" type="ORF">ABT188_32555</name>
</gene>
<proteinExistence type="predicted"/>
<feature type="domain" description="Transposase DDE" evidence="2">
    <location>
        <begin position="52"/>
        <end position="111"/>
    </location>
</feature>
<sequence length="153" mass="16717">MVDAPVARALRQCRVRTGRLPPVPGEGRLHPHRRPQGLLPPARSLRHPVGVQSRAADPKQLSRYALRAAAESTISEFVNGHGMLQCRYRSQNKAHVVQHVLTAIAVDLERIDVHLPPARPGIPGLRLLSRASSTGSTSPAPILARCRRPRGLN</sequence>
<dbReference type="InterPro" id="IPR025668">
    <property type="entry name" value="Tnp_DDE_dom"/>
</dbReference>
<dbReference type="EMBL" id="JBEOZY010000060">
    <property type="protein sequence ID" value="MER6169229.1"/>
    <property type="molecule type" value="Genomic_DNA"/>
</dbReference>
<reference evidence="3 4" key="1">
    <citation type="submission" date="2024-06" db="EMBL/GenBank/DDBJ databases">
        <title>The Natural Products Discovery Center: Release of the First 8490 Sequenced Strains for Exploring Actinobacteria Biosynthetic Diversity.</title>
        <authorList>
            <person name="Kalkreuter E."/>
            <person name="Kautsar S.A."/>
            <person name="Yang D."/>
            <person name="Bader C.D."/>
            <person name="Teijaro C.N."/>
            <person name="Fluegel L."/>
            <person name="Davis C.M."/>
            <person name="Simpson J.R."/>
            <person name="Lauterbach L."/>
            <person name="Steele A.D."/>
            <person name="Gui C."/>
            <person name="Meng S."/>
            <person name="Li G."/>
            <person name="Viehrig K."/>
            <person name="Ye F."/>
            <person name="Su P."/>
            <person name="Kiefer A.F."/>
            <person name="Nichols A."/>
            <person name="Cepeda A.J."/>
            <person name="Yan W."/>
            <person name="Fan B."/>
            <person name="Jiang Y."/>
            <person name="Adhikari A."/>
            <person name="Zheng C.-J."/>
            <person name="Schuster L."/>
            <person name="Cowan T.M."/>
            <person name="Smanski M.J."/>
            <person name="Chevrette M.G."/>
            <person name="De Carvalho L.P.S."/>
            <person name="Shen B."/>
        </authorList>
    </citation>
    <scope>NUCLEOTIDE SEQUENCE [LARGE SCALE GENOMIC DNA]</scope>
    <source>
        <strain evidence="3 4">NPDC001615</strain>
    </source>
</reference>